<protein>
    <submittedName>
        <fullName evidence="2">tRNA (5-methylaminomethyl-2-thiouridine)(34)-methyltransferase MnmD</fullName>
    </submittedName>
</protein>
<evidence type="ECO:0000259" key="1">
    <source>
        <dbReference type="Pfam" id="PF05430"/>
    </source>
</evidence>
<dbReference type="Gene3D" id="3.40.50.150">
    <property type="entry name" value="Vaccinia Virus protein VP39"/>
    <property type="match status" value="1"/>
</dbReference>
<dbReference type="InterPro" id="IPR008471">
    <property type="entry name" value="MnmC-like_methylTransf"/>
</dbReference>
<evidence type="ECO:0000313" key="2">
    <source>
        <dbReference type="EMBL" id="MBF0598065.1"/>
    </source>
</evidence>
<dbReference type="Pfam" id="PF05430">
    <property type="entry name" value="Methyltransf_30"/>
    <property type="match status" value="1"/>
</dbReference>
<dbReference type="InterPro" id="IPR047785">
    <property type="entry name" value="tRNA_MNMC2"/>
</dbReference>
<keyword evidence="3" id="KW-1185">Reference proteome</keyword>
<dbReference type="InterPro" id="IPR029063">
    <property type="entry name" value="SAM-dependent_MTases_sf"/>
</dbReference>
<dbReference type="GO" id="GO:0016645">
    <property type="term" value="F:oxidoreductase activity, acting on the CH-NH group of donors"/>
    <property type="evidence" value="ECO:0007669"/>
    <property type="project" value="InterPro"/>
</dbReference>
<gene>
    <name evidence="2" type="primary">mnmD</name>
    <name evidence="2" type="ORF">IM532_11550</name>
</gene>
<dbReference type="RefSeq" id="WP_194183611.1">
    <property type="nucleotide sequence ID" value="NZ_JADGIK010000008.1"/>
</dbReference>
<dbReference type="SUPFAM" id="SSF53335">
    <property type="entry name" value="S-adenosyl-L-methionine-dependent methyltransferases"/>
    <property type="match status" value="1"/>
</dbReference>
<organism evidence="2 3">
    <name type="scientific">Faecalibacter rhinopitheci</name>
    <dbReference type="NCBI Taxonomy" id="2779678"/>
    <lineage>
        <taxon>Bacteria</taxon>
        <taxon>Pseudomonadati</taxon>
        <taxon>Bacteroidota</taxon>
        <taxon>Flavobacteriia</taxon>
        <taxon>Flavobacteriales</taxon>
        <taxon>Weeksellaceae</taxon>
        <taxon>Faecalibacter</taxon>
    </lineage>
</organism>
<dbReference type="PANTHER" id="PTHR39963">
    <property type="entry name" value="SLL0983 PROTEIN"/>
    <property type="match status" value="1"/>
</dbReference>
<dbReference type="AlphaFoldDB" id="A0A8J7FSE0"/>
<feature type="domain" description="MnmC-like methyltransferase" evidence="1">
    <location>
        <begin position="131"/>
        <end position="232"/>
    </location>
</feature>
<dbReference type="PANTHER" id="PTHR39963:SF1">
    <property type="entry name" value="MNMC-LIKE METHYLTRANSFERASE DOMAIN-CONTAINING PROTEIN"/>
    <property type="match status" value="1"/>
</dbReference>
<dbReference type="NCBIfam" id="NF033855">
    <property type="entry name" value="tRNA_MNMC2"/>
    <property type="match status" value="1"/>
</dbReference>
<comment type="caution">
    <text evidence="2">The sequence shown here is derived from an EMBL/GenBank/DDBJ whole genome shotgun (WGS) entry which is preliminary data.</text>
</comment>
<name>A0A8J7FSE0_9FLAO</name>
<dbReference type="GO" id="GO:0004808">
    <property type="term" value="F:tRNA (5-methylaminomethyl-2-thiouridylate)(34)-methyltransferase activity"/>
    <property type="evidence" value="ECO:0007669"/>
    <property type="project" value="InterPro"/>
</dbReference>
<evidence type="ECO:0000313" key="3">
    <source>
        <dbReference type="Proteomes" id="UP000608754"/>
    </source>
</evidence>
<reference evidence="2" key="1">
    <citation type="submission" date="2020-10" db="EMBL/GenBank/DDBJ databases">
        <authorList>
            <person name="Lu T."/>
            <person name="Wang Q."/>
            <person name="Han X."/>
        </authorList>
    </citation>
    <scope>NUCLEOTIDE SEQUENCE</scope>
    <source>
        <strain evidence="2">WQ 117</strain>
    </source>
</reference>
<dbReference type="EMBL" id="JADGIK010000008">
    <property type="protein sequence ID" value="MBF0598065.1"/>
    <property type="molecule type" value="Genomic_DNA"/>
</dbReference>
<proteinExistence type="predicted"/>
<dbReference type="Proteomes" id="UP000608754">
    <property type="component" value="Unassembled WGS sequence"/>
</dbReference>
<accession>A0A8J7FSE0</accession>
<sequence length="237" mass="27683">MKRKIVETEDGSKTIHIEDWNETYHSIHGAVQEARHVFVKNGLDHFKKINEPINILEIGLGTGLNSFITFLEAFTHNITVNYIGVEKFPVSPEEFEAINFFDDVFKFYPELKSRKDELYGIYQKMFNCEWETTHEISLNFHFKKLQKDFFDLKGATKEKFDLVYFDAFGSQVQPELWEEELLTIVAELMKEVSILTTYAAKGSLKRAMKNNGFKVEKREGPPGKREMMVCLKNFNNE</sequence>